<organism evidence="2 3">
    <name type="scientific">Sphingomicrobium sediminis</name>
    <dbReference type="NCBI Taxonomy" id="2950949"/>
    <lineage>
        <taxon>Bacteria</taxon>
        <taxon>Pseudomonadati</taxon>
        <taxon>Pseudomonadota</taxon>
        <taxon>Alphaproteobacteria</taxon>
        <taxon>Sphingomonadales</taxon>
        <taxon>Sphingomonadaceae</taxon>
        <taxon>Sphingomicrobium</taxon>
    </lineage>
</organism>
<feature type="domain" description="Glycosyl hydrolase family 13 catalytic" evidence="1">
    <location>
        <begin position="19"/>
        <end position="336"/>
    </location>
</feature>
<dbReference type="PANTHER" id="PTHR47786">
    <property type="entry name" value="ALPHA-1,4-GLUCAN:MALTOSE-1-PHOSPHATE MALTOSYLTRANSFERASE"/>
    <property type="match status" value="1"/>
</dbReference>
<dbReference type="PANTHER" id="PTHR47786:SF2">
    <property type="entry name" value="GLYCOSYL HYDROLASE FAMILY 13 CATALYTIC DOMAIN-CONTAINING PROTEIN"/>
    <property type="match status" value="1"/>
</dbReference>
<accession>A0A9X2EEP4</accession>
<dbReference type="GO" id="GO:0005975">
    <property type="term" value="P:carbohydrate metabolic process"/>
    <property type="evidence" value="ECO:0007669"/>
    <property type="project" value="InterPro"/>
</dbReference>
<name>A0A9X2EEP4_9SPHN</name>
<keyword evidence="2" id="KW-0378">Hydrolase</keyword>
<dbReference type="InterPro" id="IPR017853">
    <property type="entry name" value="GH"/>
</dbReference>
<dbReference type="Pfam" id="PF00128">
    <property type="entry name" value="Alpha-amylase"/>
    <property type="match status" value="2"/>
</dbReference>
<dbReference type="Gene3D" id="3.20.20.80">
    <property type="entry name" value="Glycosidases"/>
    <property type="match status" value="1"/>
</dbReference>
<dbReference type="RefSeq" id="WP_252111228.1">
    <property type="nucleotide sequence ID" value="NZ_JAMSHT010000001.1"/>
</dbReference>
<dbReference type="CDD" id="cd11313">
    <property type="entry name" value="AmyAc_arch_bac_AmyA"/>
    <property type="match status" value="1"/>
</dbReference>
<dbReference type="InterPro" id="IPR006047">
    <property type="entry name" value="GH13_cat_dom"/>
</dbReference>
<sequence length="442" mass="50180">MAHPSRAHVDWSRDAVVYQLNTRQFTDEGTIAAAAEHLPRLASLGVDIVWLMPIHPIGEKNRKGSLGSPYAITDYMAVREELGTLDDLTRFVDSAHGLGLKLIIDWVANHTAWDHPWASAHPDWYKKDWKGDFVSTPFWDWTDIIDLDYSAPGLRATMKEAMLYWVREADIDGYRCDVAHYVPRDFWEDVREALEAVKPVWMLAEGNARDLHEEAFDATYAWEWQKPLRRIGAGKADATALYEYYSENASMWPADAQRMLFTTNHDQNTWDGLAQELLGPAYRNALVLMFASEGIPLVYNGQEAGLDKQLAFFERDPIAWCEHEDGDFIRNWLVFRKAHPALHNRPWGGRMVHVKNSDEAKVFSFARLAEEDGVLVAQNYSGEDAEIELGDVPHTGRWSVRWTADPMADPSRSVFGGVAPRPIEKGATLHVPAWSSLVYVLS</sequence>
<dbReference type="SMART" id="SM00642">
    <property type="entry name" value="Aamy"/>
    <property type="match status" value="1"/>
</dbReference>
<evidence type="ECO:0000259" key="1">
    <source>
        <dbReference type="SMART" id="SM00642"/>
    </source>
</evidence>
<dbReference type="SUPFAM" id="SSF51011">
    <property type="entry name" value="Glycosyl hydrolase domain"/>
    <property type="match status" value="1"/>
</dbReference>
<comment type="caution">
    <text evidence="2">The sequence shown here is derived from an EMBL/GenBank/DDBJ whole genome shotgun (WGS) entry which is preliminary data.</text>
</comment>
<protein>
    <submittedName>
        <fullName evidence="2">Alpha-amylase family glycosyl hydrolase</fullName>
    </submittedName>
</protein>
<evidence type="ECO:0000313" key="2">
    <source>
        <dbReference type="EMBL" id="MCM8556220.1"/>
    </source>
</evidence>
<evidence type="ECO:0000313" key="3">
    <source>
        <dbReference type="Proteomes" id="UP001155128"/>
    </source>
</evidence>
<proteinExistence type="predicted"/>
<keyword evidence="3" id="KW-1185">Reference proteome</keyword>
<gene>
    <name evidence="2" type="ORF">NDO55_00095</name>
</gene>
<dbReference type="GO" id="GO:0016787">
    <property type="term" value="F:hydrolase activity"/>
    <property type="evidence" value="ECO:0007669"/>
    <property type="project" value="UniProtKB-KW"/>
</dbReference>
<dbReference type="SUPFAM" id="SSF51445">
    <property type="entry name" value="(Trans)glycosidases"/>
    <property type="match status" value="1"/>
</dbReference>
<dbReference type="EMBL" id="JAMSHT010000001">
    <property type="protein sequence ID" value="MCM8556220.1"/>
    <property type="molecule type" value="Genomic_DNA"/>
</dbReference>
<dbReference type="AlphaFoldDB" id="A0A9X2EEP4"/>
<reference evidence="2" key="1">
    <citation type="submission" date="2022-06" db="EMBL/GenBank/DDBJ databases">
        <title>Sphingomicrobium sedimins sp. nov., a marine bacterium isolated from tidal flat.</title>
        <authorList>
            <person name="Kim C.-H."/>
            <person name="Yoo Y."/>
            <person name="Kim J.-J."/>
        </authorList>
    </citation>
    <scope>NUCLEOTIDE SEQUENCE</scope>
    <source>
        <strain evidence="2">GRR-S6-50</strain>
    </source>
</reference>
<dbReference type="Proteomes" id="UP001155128">
    <property type="component" value="Unassembled WGS sequence"/>
</dbReference>